<dbReference type="SUPFAM" id="SSF48403">
    <property type="entry name" value="Ankyrin repeat"/>
    <property type="match status" value="1"/>
</dbReference>
<evidence type="ECO:0000313" key="5">
    <source>
        <dbReference type="Proteomes" id="UP000289738"/>
    </source>
</evidence>
<dbReference type="PANTHER" id="PTHR24177:SF473">
    <property type="entry name" value="PROTEIN, PUTATIVE-RELATED"/>
    <property type="match status" value="1"/>
</dbReference>
<dbReference type="InterPro" id="IPR002110">
    <property type="entry name" value="Ankyrin_rpt"/>
</dbReference>
<evidence type="ECO:0000256" key="1">
    <source>
        <dbReference type="ARBA" id="ARBA00004413"/>
    </source>
</evidence>
<keyword evidence="2" id="KW-0040">ANK repeat</keyword>
<feature type="transmembrane region" description="Helical" evidence="3">
    <location>
        <begin position="497"/>
        <end position="523"/>
    </location>
</feature>
<dbReference type="Gene3D" id="1.25.40.20">
    <property type="entry name" value="Ankyrin repeat-containing domain"/>
    <property type="match status" value="2"/>
</dbReference>
<feature type="repeat" description="ANK" evidence="2">
    <location>
        <begin position="294"/>
        <end position="326"/>
    </location>
</feature>
<accession>A0A445C6B8</accession>
<dbReference type="PROSITE" id="PS50088">
    <property type="entry name" value="ANK_REPEAT"/>
    <property type="match status" value="1"/>
</dbReference>
<evidence type="ECO:0000256" key="2">
    <source>
        <dbReference type="PROSITE-ProRule" id="PRU00023"/>
    </source>
</evidence>
<dbReference type="Proteomes" id="UP000289738">
    <property type="component" value="Chromosome A07"/>
</dbReference>
<gene>
    <name evidence="4" type="ORF">Ahy_A07g032199</name>
</gene>
<comment type="caution">
    <text evidence="4">The sequence shown here is derived from an EMBL/GenBank/DDBJ whole genome shotgun (WGS) entry which is preliminary data.</text>
</comment>
<dbReference type="PANTHER" id="PTHR24177">
    <property type="entry name" value="CASKIN"/>
    <property type="match status" value="1"/>
</dbReference>
<keyword evidence="5" id="KW-1185">Reference proteome</keyword>
<organism evidence="4 5">
    <name type="scientific">Arachis hypogaea</name>
    <name type="common">Peanut</name>
    <dbReference type="NCBI Taxonomy" id="3818"/>
    <lineage>
        <taxon>Eukaryota</taxon>
        <taxon>Viridiplantae</taxon>
        <taxon>Streptophyta</taxon>
        <taxon>Embryophyta</taxon>
        <taxon>Tracheophyta</taxon>
        <taxon>Spermatophyta</taxon>
        <taxon>Magnoliopsida</taxon>
        <taxon>eudicotyledons</taxon>
        <taxon>Gunneridae</taxon>
        <taxon>Pentapetalae</taxon>
        <taxon>rosids</taxon>
        <taxon>fabids</taxon>
        <taxon>Fabales</taxon>
        <taxon>Fabaceae</taxon>
        <taxon>Papilionoideae</taxon>
        <taxon>50 kb inversion clade</taxon>
        <taxon>dalbergioids sensu lato</taxon>
        <taxon>Dalbergieae</taxon>
        <taxon>Pterocarpus clade</taxon>
        <taxon>Arachis</taxon>
    </lineage>
</organism>
<name>A0A445C6B8_ARAHY</name>
<dbReference type="EMBL" id="SDMP01000007">
    <property type="protein sequence ID" value="RYR46460.1"/>
    <property type="molecule type" value="Genomic_DNA"/>
</dbReference>
<protein>
    <submittedName>
        <fullName evidence="4">Uncharacterized protein</fullName>
    </submittedName>
</protein>
<reference evidence="4 5" key="1">
    <citation type="submission" date="2019-01" db="EMBL/GenBank/DDBJ databases">
        <title>Sequencing of cultivated peanut Arachis hypogaea provides insights into genome evolution and oil improvement.</title>
        <authorList>
            <person name="Chen X."/>
        </authorList>
    </citation>
    <scope>NUCLEOTIDE SEQUENCE [LARGE SCALE GENOMIC DNA]</scope>
    <source>
        <strain evidence="5">cv. Fuhuasheng</strain>
        <tissue evidence="4">Leaves</tissue>
    </source>
</reference>
<sequence>MSISGGASSTSSAAITDCDELGIVVAEEAEHVRERIFWGSDNAYKRQIYKAAITGDWSKALRYNITDPTRLCCLLTKQGDTALHIAVSMEQTSFVENLIDHMSLEDMQIRKVDGNTAFSMAAISGNLQIAKLLLHKNPGLVWIKGHKNMLPIELACWANQPLMVNYLFENTRLDYLNRQLLSIEEDIVRVFFLALTTSNYSVASSLLDMYSELATAENNDGLTALEVIAKLPSEGDEAGYRDIVRMVFEHMEGEEFECARISKAMFDAAKLGNDIILEFMFGYNANLLMEVNSKGQSLLHIAILNRRVTTYQLILRKGAYTNAILQFLDFKGNNILHYAGKLSAAERFGTPCILSVNYKVETHLQLFLCEEVASIVPGAFKNMKNVKGRTPEEIFYKKHKELHERAMSEQNKTANNFMIIGTLVTTLAVTAALTIRTNTVQGPTPVFKEITWYILFLLSVVVVTTVLVLSMLFFTSVIHSPRKQKMFDQVNARHRKIAIRCLLLFLFIITITFTALCSAVLIFSFFPKWIFIFIIALSSVPLVFCGKIYGFATSISLLVHKNDLF</sequence>
<dbReference type="STRING" id="3818.A0A445C6B8"/>
<dbReference type="AlphaFoldDB" id="A0A445C6B8"/>
<keyword evidence="3" id="KW-0812">Transmembrane</keyword>
<keyword evidence="3" id="KW-1133">Transmembrane helix</keyword>
<evidence type="ECO:0000313" key="4">
    <source>
        <dbReference type="EMBL" id="RYR46460.1"/>
    </source>
</evidence>
<evidence type="ECO:0000256" key="3">
    <source>
        <dbReference type="SAM" id="Phobius"/>
    </source>
</evidence>
<dbReference type="GO" id="GO:0005886">
    <property type="term" value="C:plasma membrane"/>
    <property type="evidence" value="ECO:0007669"/>
    <property type="project" value="UniProtKB-SubCell"/>
</dbReference>
<keyword evidence="3" id="KW-0472">Membrane</keyword>
<feature type="transmembrane region" description="Helical" evidence="3">
    <location>
        <begin position="450"/>
        <end position="476"/>
    </location>
</feature>
<dbReference type="Pfam" id="PF12796">
    <property type="entry name" value="Ank_2"/>
    <property type="match status" value="1"/>
</dbReference>
<dbReference type="SMART" id="SM00248">
    <property type="entry name" value="ANK"/>
    <property type="match status" value="5"/>
</dbReference>
<dbReference type="InterPro" id="IPR036770">
    <property type="entry name" value="Ankyrin_rpt-contain_sf"/>
</dbReference>
<comment type="subcellular location">
    <subcellularLocation>
        <location evidence="1">Cell membrane</location>
        <topology evidence="1">Peripheral membrane protein</topology>
        <orientation evidence="1">Cytoplasmic side</orientation>
    </subcellularLocation>
</comment>
<proteinExistence type="predicted"/>
<feature type="transmembrane region" description="Helical" evidence="3">
    <location>
        <begin position="529"/>
        <end position="552"/>
    </location>
</feature>
<feature type="transmembrane region" description="Helical" evidence="3">
    <location>
        <begin position="417"/>
        <end position="435"/>
    </location>
</feature>